<evidence type="ECO:0000256" key="4">
    <source>
        <dbReference type="PROSITE-ProRule" id="PRU00742"/>
    </source>
</evidence>
<dbReference type="RefSeq" id="WP_194700434.1">
    <property type="nucleotide sequence ID" value="NZ_JADKNH010000002.1"/>
</dbReference>
<accession>A0ABR9ZPY8</accession>
<name>A0ABR9ZPY8_9FIRM</name>
<dbReference type="Proteomes" id="UP000614200">
    <property type="component" value="Unassembled WGS sequence"/>
</dbReference>
<evidence type="ECO:0000256" key="2">
    <source>
        <dbReference type="ARBA" id="ARBA00022801"/>
    </source>
</evidence>
<evidence type="ECO:0000313" key="6">
    <source>
        <dbReference type="Proteomes" id="UP000614200"/>
    </source>
</evidence>
<reference evidence="5 6" key="1">
    <citation type="submission" date="2020-11" db="EMBL/GenBank/DDBJ databases">
        <title>Fusibacter basophilias sp. nov.</title>
        <authorList>
            <person name="Qiu D."/>
        </authorList>
    </citation>
    <scope>NUCLEOTIDE SEQUENCE [LARGE SCALE GENOMIC DNA]</scope>
    <source>
        <strain evidence="5 6">Q10-2</strain>
    </source>
</reference>
<evidence type="ECO:0000256" key="3">
    <source>
        <dbReference type="ARBA" id="ARBA00023211"/>
    </source>
</evidence>
<comment type="similarity">
    <text evidence="4">Belongs to the arginase family.</text>
</comment>
<proteinExistence type="inferred from homology"/>
<dbReference type="Pfam" id="PF00491">
    <property type="entry name" value="Arginase"/>
    <property type="match status" value="1"/>
</dbReference>
<keyword evidence="3" id="KW-0464">Manganese</keyword>
<comment type="caution">
    <text evidence="5">The sequence shown here is derived from an EMBL/GenBank/DDBJ whole genome shotgun (WGS) entry which is preliminary data.</text>
</comment>
<gene>
    <name evidence="5" type="ORF">ISU02_03655</name>
</gene>
<keyword evidence="2" id="KW-0378">Hydrolase</keyword>
<sequence length="315" mass="35175">MKIKDLTGLSIVECKYCDAYWYVETGENEPKMISSIREFEQPRDVDLYHLCGVYHKAKVPFEVHEVNYENYKQYEPHVGLPLNFSDEVYAGIKKGNAVLVAGGYCVYAPAVVGGIQRAIGEDKKIGIIWIDAHADNQIPETTQKSSVTMVGIPLSTIVGQTSDEWRKEACGLVKPCSGKNVIASDLRISDEESDSNLKAAQIVHIDSASFEDESIWKKSVDELAKKVDVIYISIDVDILKSEFIPAYEKVVPGGHDINVVMNNVRLVMETNKVIAFSVFCVDFDHYENNGEYTYLSGMKIIGAALEKWGKMPCLD</sequence>
<dbReference type="EMBL" id="JADKNH010000002">
    <property type="protein sequence ID" value="MBF4692193.1"/>
    <property type="molecule type" value="Genomic_DNA"/>
</dbReference>
<evidence type="ECO:0000313" key="5">
    <source>
        <dbReference type="EMBL" id="MBF4692193.1"/>
    </source>
</evidence>
<protein>
    <submittedName>
        <fullName evidence="5">Arginase family protein</fullName>
    </submittedName>
</protein>
<dbReference type="SUPFAM" id="SSF52768">
    <property type="entry name" value="Arginase/deacetylase"/>
    <property type="match status" value="1"/>
</dbReference>
<keyword evidence="6" id="KW-1185">Reference proteome</keyword>
<evidence type="ECO:0000256" key="1">
    <source>
        <dbReference type="ARBA" id="ARBA00022723"/>
    </source>
</evidence>
<dbReference type="PRINTS" id="PR00116">
    <property type="entry name" value="ARGINASE"/>
</dbReference>
<dbReference type="Gene3D" id="3.40.800.10">
    <property type="entry name" value="Ureohydrolase domain"/>
    <property type="match status" value="1"/>
</dbReference>
<dbReference type="PANTHER" id="PTHR43782">
    <property type="entry name" value="ARGINASE"/>
    <property type="match status" value="1"/>
</dbReference>
<dbReference type="PANTHER" id="PTHR43782:SF3">
    <property type="entry name" value="ARGINASE"/>
    <property type="match status" value="1"/>
</dbReference>
<dbReference type="InterPro" id="IPR023696">
    <property type="entry name" value="Ureohydrolase_dom_sf"/>
</dbReference>
<dbReference type="InterPro" id="IPR006035">
    <property type="entry name" value="Ureohydrolase"/>
</dbReference>
<keyword evidence="1" id="KW-0479">Metal-binding</keyword>
<dbReference type="PROSITE" id="PS51409">
    <property type="entry name" value="ARGINASE_2"/>
    <property type="match status" value="1"/>
</dbReference>
<organism evidence="5 6">
    <name type="scientific">Fusibacter ferrireducens</name>
    <dbReference type="NCBI Taxonomy" id="2785058"/>
    <lineage>
        <taxon>Bacteria</taxon>
        <taxon>Bacillati</taxon>
        <taxon>Bacillota</taxon>
        <taxon>Clostridia</taxon>
        <taxon>Eubacteriales</taxon>
        <taxon>Eubacteriales Family XII. Incertae Sedis</taxon>
        <taxon>Fusibacter</taxon>
    </lineage>
</organism>